<accession>A0A7S8HEM5</accession>
<dbReference type="Pfam" id="PF13761">
    <property type="entry name" value="DUF4166"/>
    <property type="match status" value="1"/>
</dbReference>
<name>A0A7S8HEM5_9BACI</name>
<organism evidence="2 3">
    <name type="scientific">Mangrovibacillus cuniculi</name>
    <dbReference type="NCBI Taxonomy" id="2593652"/>
    <lineage>
        <taxon>Bacteria</taxon>
        <taxon>Bacillati</taxon>
        <taxon>Bacillota</taxon>
        <taxon>Bacilli</taxon>
        <taxon>Bacillales</taxon>
        <taxon>Bacillaceae</taxon>
        <taxon>Mangrovibacillus</taxon>
    </lineage>
</organism>
<evidence type="ECO:0000313" key="3">
    <source>
        <dbReference type="Proteomes" id="UP000593626"/>
    </source>
</evidence>
<evidence type="ECO:0000259" key="1">
    <source>
        <dbReference type="Pfam" id="PF13761"/>
    </source>
</evidence>
<dbReference type="AlphaFoldDB" id="A0A7S8HEM5"/>
<dbReference type="InterPro" id="IPR025311">
    <property type="entry name" value="DUF4166"/>
</dbReference>
<keyword evidence="3" id="KW-1185">Reference proteome</keyword>
<feature type="domain" description="DUF4166" evidence="1">
    <location>
        <begin position="14"/>
        <end position="194"/>
    </location>
</feature>
<dbReference type="RefSeq" id="WP_239673395.1">
    <property type="nucleotide sequence ID" value="NZ_CP049742.1"/>
</dbReference>
<proteinExistence type="predicted"/>
<evidence type="ECO:0000313" key="2">
    <source>
        <dbReference type="EMBL" id="QPC45877.1"/>
    </source>
</evidence>
<reference evidence="2 3" key="1">
    <citation type="submission" date="2019-07" db="EMBL/GenBank/DDBJ databases">
        <title>Genome sequence of 2 isolates from Red Sea Mangroves.</title>
        <authorList>
            <person name="Sefrji F."/>
            <person name="Michoud G."/>
            <person name="Merlino G."/>
            <person name="Daffonchio D."/>
        </authorList>
    </citation>
    <scope>NUCLEOTIDE SEQUENCE [LARGE SCALE GENOMIC DNA]</scope>
    <source>
        <strain evidence="2 3">R1DC41</strain>
    </source>
</reference>
<protein>
    <submittedName>
        <fullName evidence="2">DUF4166 domain-containing protein</fullName>
    </submittedName>
</protein>
<dbReference type="EMBL" id="CP049742">
    <property type="protein sequence ID" value="QPC45877.1"/>
    <property type="molecule type" value="Genomic_DNA"/>
</dbReference>
<dbReference type="KEGG" id="mcui:G8O30_02335"/>
<sequence length="198" mass="22718">MIRQVLTEDQWDRLHEKVKRRYAGDSISGQGIMKVMKGAPKTIRPILPLGRKRNLLLSESGTNVPFDFTWKKVFLPNGMEAYRFERTFHFSTGSQSFNAVLVPSRIRPVIHDFLGDPATLYATITPTVREDGSLEFLSERSSLVMDKKRLSLPAFASAQVKVEEKYDDQKNLYIINVHASNSMVGDLFYYRGHFAERE</sequence>
<gene>
    <name evidence="2" type="ORF">G8O30_02335</name>
</gene>
<dbReference type="Proteomes" id="UP000593626">
    <property type="component" value="Chromosome"/>
</dbReference>